<evidence type="ECO:0000256" key="1">
    <source>
        <dbReference type="SAM" id="Phobius"/>
    </source>
</evidence>
<proteinExistence type="predicted"/>
<feature type="transmembrane region" description="Helical" evidence="1">
    <location>
        <begin position="15"/>
        <end position="35"/>
    </location>
</feature>
<evidence type="ECO:0000313" key="2">
    <source>
        <dbReference type="EMBL" id="WXB76332.1"/>
    </source>
</evidence>
<reference evidence="2 3" key="1">
    <citation type="submission" date="2024-02" db="EMBL/GenBank/DDBJ databases">
        <title>Janibacter sp. nov., isolated from gut of marine sandworm.</title>
        <authorList>
            <person name="Kim B."/>
            <person name="Jun M.O."/>
            <person name="Shin N.-R."/>
        </authorList>
    </citation>
    <scope>NUCLEOTIDE SEQUENCE [LARGE SCALE GENOMIC DNA]</scope>
    <source>
        <strain evidence="2 3">A1S7</strain>
    </source>
</reference>
<keyword evidence="1" id="KW-1133">Transmembrane helix</keyword>
<keyword evidence="1" id="KW-0812">Transmembrane</keyword>
<sequence length="208" mass="21774">MSLYAEVTARRRRQALFDVLVILWIVVWGLVGWVVHRQAVDSASGARRLQEGGTGVATSLSDAGESLSTIPLIGDTAKKPFDEAADAGRQISDAGQSIVDGLDALGALLGTLTAALPIAMAVLIWAYVRMRYARAASRAVTHRERPGGAQILALQALVLGATGIEEALATDRPGADHGFHVLGDSATVRRLADARLGALGLHPLPPSS</sequence>
<dbReference type="RefSeq" id="WP_338749206.1">
    <property type="nucleotide sequence ID" value="NZ_CP144913.1"/>
</dbReference>
<organism evidence="2 3">
    <name type="scientific">Janibacter alittae</name>
    <dbReference type="NCBI Taxonomy" id="3115209"/>
    <lineage>
        <taxon>Bacteria</taxon>
        <taxon>Bacillati</taxon>
        <taxon>Actinomycetota</taxon>
        <taxon>Actinomycetes</taxon>
        <taxon>Micrococcales</taxon>
        <taxon>Intrasporangiaceae</taxon>
        <taxon>Janibacter</taxon>
    </lineage>
</organism>
<protein>
    <recommendedName>
        <fullName evidence="4">Transmembrane protein</fullName>
    </recommendedName>
</protein>
<keyword evidence="3" id="KW-1185">Reference proteome</keyword>
<dbReference type="EMBL" id="CP144913">
    <property type="protein sequence ID" value="WXB76332.1"/>
    <property type="molecule type" value="Genomic_DNA"/>
</dbReference>
<keyword evidence="1" id="KW-0472">Membrane</keyword>
<evidence type="ECO:0008006" key="4">
    <source>
        <dbReference type="Google" id="ProtNLM"/>
    </source>
</evidence>
<feature type="transmembrane region" description="Helical" evidence="1">
    <location>
        <begin position="104"/>
        <end position="128"/>
    </location>
</feature>
<name>A0ABZ2MH35_9MICO</name>
<evidence type="ECO:0000313" key="3">
    <source>
        <dbReference type="Proteomes" id="UP001382727"/>
    </source>
</evidence>
<dbReference type="Proteomes" id="UP001382727">
    <property type="component" value="Chromosome"/>
</dbReference>
<accession>A0ABZ2MH35</accession>
<gene>
    <name evidence="2" type="ORF">V1351_15525</name>
</gene>